<gene>
    <name evidence="2" type="ORF">PVK06_026977</name>
</gene>
<dbReference type="Proteomes" id="UP001358586">
    <property type="component" value="Chromosome 8"/>
</dbReference>
<organism evidence="2 3">
    <name type="scientific">Gossypium arboreum</name>
    <name type="common">Tree cotton</name>
    <name type="synonym">Gossypium nanking</name>
    <dbReference type="NCBI Taxonomy" id="29729"/>
    <lineage>
        <taxon>Eukaryota</taxon>
        <taxon>Viridiplantae</taxon>
        <taxon>Streptophyta</taxon>
        <taxon>Embryophyta</taxon>
        <taxon>Tracheophyta</taxon>
        <taxon>Spermatophyta</taxon>
        <taxon>Magnoliopsida</taxon>
        <taxon>eudicotyledons</taxon>
        <taxon>Gunneridae</taxon>
        <taxon>Pentapetalae</taxon>
        <taxon>rosids</taxon>
        <taxon>malvids</taxon>
        <taxon>Malvales</taxon>
        <taxon>Malvaceae</taxon>
        <taxon>Malvoideae</taxon>
        <taxon>Gossypium</taxon>
    </lineage>
</organism>
<evidence type="ECO:0000313" key="3">
    <source>
        <dbReference type="Proteomes" id="UP001358586"/>
    </source>
</evidence>
<evidence type="ECO:0000256" key="1">
    <source>
        <dbReference type="SAM" id="MobiDB-lite"/>
    </source>
</evidence>
<reference evidence="2 3" key="1">
    <citation type="submission" date="2023-03" db="EMBL/GenBank/DDBJ databases">
        <title>WGS of Gossypium arboreum.</title>
        <authorList>
            <person name="Yu D."/>
        </authorList>
    </citation>
    <scope>NUCLEOTIDE SEQUENCE [LARGE SCALE GENOMIC DNA]</scope>
    <source>
        <tissue evidence="2">Leaf</tissue>
    </source>
</reference>
<protein>
    <submittedName>
        <fullName evidence="2">Uncharacterized protein</fullName>
    </submittedName>
</protein>
<comment type="caution">
    <text evidence="2">The sequence shown here is derived from an EMBL/GenBank/DDBJ whole genome shotgun (WGS) entry which is preliminary data.</text>
</comment>
<accession>A0ABR0NZ14</accession>
<evidence type="ECO:0000313" key="2">
    <source>
        <dbReference type="EMBL" id="KAK5811625.1"/>
    </source>
</evidence>
<keyword evidence="3" id="KW-1185">Reference proteome</keyword>
<dbReference type="EMBL" id="JARKNE010000008">
    <property type="protein sequence ID" value="KAK5811625.1"/>
    <property type="molecule type" value="Genomic_DNA"/>
</dbReference>
<feature type="region of interest" description="Disordered" evidence="1">
    <location>
        <begin position="411"/>
        <end position="436"/>
    </location>
</feature>
<sequence>MIVVCMKTPLILNEKCLILIPFCIRPFVSKESCDKFQLQYFPDVKRFHLIEKGKVKGGIQPQVLKGKESLAIEPRKIGLKVVDKIFDDFIFKRSPYFETITHYSFFVVDKFVLSGSMRSCFLDLFCDEKYVDVVRLDRQTPNMILRDNRFSRKVFKLFDCGDYVNHLISCLTSLNLCKSVLMNVKSFGCLILYMHKSFWIGMFDLMKKMKPLLHFGISKQTCVFKPVIYYFGLFGGKLKYPKLCENNFYDAWSLTKETKFGNFDYNLESFLDHFMWLYVKFKFPLEKLRSTHAFNLGIDSYVHCVNNISTCPFESIDHDDINPFHYCEHNTLKITSCLCVSSSLQVSQNKKFVHHYIFEERRFELVEKVKNFFQVVLRPFASFVREKLHKERCFLLTQRLDFRTSHFEDRGNDVTMPRGSTSSKPDPIKLPKGPIT</sequence>
<name>A0ABR0NZ14_GOSAR</name>
<proteinExistence type="predicted"/>